<dbReference type="Proteomes" id="UP000237105">
    <property type="component" value="Unassembled WGS sequence"/>
</dbReference>
<proteinExistence type="predicted"/>
<evidence type="ECO:0000313" key="1">
    <source>
        <dbReference type="EMBL" id="PON76232.1"/>
    </source>
</evidence>
<comment type="caution">
    <text evidence="1">The sequence shown here is derived from an EMBL/GenBank/DDBJ whole genome shotgun (WGS) entry which is preliminary data.</text>
</comment>
<gene>
    <name evidence="1" type="ORF">PanWU01x14_036500</name>
</gene>
<name>A0A2P5DSI0_PARAD</name>
<evidence type="ECO:0000313" key="2">
    <source>
        <dbReference type="Proteomes" id="UP000237105"/>
    </source>
</evidence>
<accession>A0A2P5DSI0</accession>
<protein>
    <submittedName>
        <fullName evidence="1">Uncharacterized protein</fullName>
    </submittedName>
</protein>
<keyword evidence="2" id="KW-1185">Reference proteome</keyword>
<sequence>MNRSNRILGLTLVKFTARPTHFIHECPRKRDTIKVILGVLGS</sequence>
<reference evidence="2" key="1">
    <citation type="submission" date="2016-06" db="EMBL/GenBank/DDBJ databases">
        <title>Parallel loss of symbiosis genes in relatives of nitrogen-fixing non-legume Parasponia.</title>
        <authorList>
            <person name="Van Velzen R."/>
            <person name="Holmer R."/>
            <person name="Bu F."/>
            <person name="Rutten L."/>
            <person name="Van Zeijl A."/>
            <person name="Liu W."/>
            <person name="Santuari L."/>
            <person name="Cao Q."/>
            <person name="Sharma T."/>
            <person name="Shen D."/>
            <person name="Roswanjaya Y."/>
            <person name="Wardhani T."/>
            <person name="Kalhor M.S."/>
            <person name="Jansen J."/>
            <person name="Van den Hoogen J."/>
            <person name="Gungor B."/>
            <person name="Hartog M."/>
            <person name="Hontelez J."/>
            <person name="Verver J."/>
            <person name="Yang W.-C."/>
            <person name="Schijlen E."/>
            <person name="Repin R."/>
            <person name="Schilthuizen M."/>
            <person name="Schranz E."/>
            <person name="Heidstra R."/>
            <person name="Miyata K."/>
            <person name="Fedorova E."/>
            <person name="Kohlen W."/>
            <person name="Bisseling T."/>
            <person name="Smit S."/>
            <person name="Geurts R."/>
        </authorList>
    </citation>
    <scope>NUCLEOTIDE SEQUENCE [LARGE SCALE GENOMIC DNA]</scope>
    <source>
        <strain evidence="2">cv. WU1-14</strain>
    </source>
</reference>
<dbReference type="AlphaFoldDB" id="A0A2P5DSI0"/>
<organism evidence="1 2">
    <name type="scientific">Parasponia andersonii</name>
    <name type="common">Sponia andersonii</name>
    <dbReference type="NCBI Taxonomy" id="3476"/>
    <lineage>
        <taxon>Eukaryota</taxon>
        <taxon>Viridiplantae</taxon>
        <taxon>Streptophyta</taxon>
        <taxon>Embryophyta</taxon>
        <taxon>Tracheophyta</taxon>
        <taxon>Spermatophyta</taxon>
        <taxon>Magnoliopsida</taxon>
        <taxon>eudicotyledons</taxon>
        <taxon>Gunneridae</taxon>
        <taxon>Pentapetalae</taxon>
        <taxon>rosids</taxon>
        <taxon>fabids</taxon>
        <taxon>Rosales</taxon>
        <taxon>Cannabaceae</taxon>
        <taxon>Parasponia</taxon>
    </lineage>
</organism>
<dbReference type="EMBL" id="JXTB01000019">
    <property type="protein sequence ID" value="PON76232.1"/>
    <property type="molecule type" value="Genomic_DNA"/>
</dbReference>